<dbReference type="Pfam" id="PF18696">
    <property type="entry name" value="SMP_C2CD2L"/>
    <property type="match status" value="1"/>
</dbReference>
<dbReference type="PANTHER" id="PTHR21119">
    <property type="entry name" value="C2 DOMAIN-CONTAINING PROTEIN"/>
    <property type="match status" value="1"/>
</dbReference>
<dbReference type="AlphaFoldDB" id="A0A8J6JU17"/>
<evidence type="ECO:0000256" key="2">
    <source>
        <dbReference type="SAM" id="Phobius"/>
    </source>
</evidence>
<dbReference type="OrthoDB" id="9976063at2759"/>
<dbReference type="InterPro" id="IPR035892">
    <property type="entry name" value="C2_domain_sf"/>
</dbReference>
<dbReference type="Proteomes" id="UP000770717">
    <property type="component" value="Unassembled WGS sequence"/>
</dbReference>
<keyword evidence="5" id="KW-1185">Reference proteome</keyword>
<protein>
    <recommendedName>
        <fullName evidence="3">C2 domain-containing protein</fullName>
    </recommendedName>
</protein>
<dbReference type="EMBL" id="WNTK01000431">
    <property type="protein sequence ID" value="KAG9469776.1"/>
    <property type="molecule type" value="Genomic_DNA"/>
</dbReference>
<gene>
    <name evidence="4" type="ORF">GDO78_019690</name>
</gene>
<evidence type="ECO:0000313" key="4">
    <source>
        <dbReference type="EMBL" id="KAG9469776.1"/>
    </source>
</evidence>
<dbReference type="Gene3D" id="2.60.40.150">
    <property type="entry name" value="C2 domain"/>
    <property type="match status" value="1"/>
</dbReference>
<keyword evidence="2" id="KW-0472">Membrane</keyword>
<dbReference type="CDD" id="cd21682">
    <property type="entry name" value="SMP_C2CD2"/>
    <property type="match status" value="1"/>
</dbReference>
<proteinExistence type="predicted"/>
<comment type="caution">
    <text evidence="4">The sequence shown here is derived from an EMBL/GenBank/DDBJ whole genome shotgun (WGS) entry which is preliminary data.</text>
</comment>
<feature type="region of interest" description="Disordered" evidence="1">
    <location>
        <begin position="626"/>
        <end position="682"/>
    </location>
</feature>
<dbReference type="InterPro" id="IPR040885">
    <property type="entry name" value="SMP_C2CD2L"/>
</dbReference>
<name>A0A8J6JU17_ELECQ</name>
<dbReference type="InterPro" id="IPR000008">
    <property type="entry name" value="C2_dom"/>
</dbReference>
<dbReference type="InterPro" id="IPR039934">
    <property type="entry name" value="C2CD2/C2CD2L"/>
</dbReference>
<feature type="transmembrane region" description="Helical" evidence="2">
    <location>
        <begin position="12"/>
        <end position="32"/>
    </location>
</feature>
<dbReference type="SUPFAM" id="SSF49562">
    <property type="entry name" value="C2 domain (Calcium/lipid-binding domain, CaLB)"/>
    <property type="match status" value="1"/>
</dbReference>
<evidence type="ECO:0000313" key="5">
    <source>
        <dbReference type="Proteomes" id="UP000770717"/>
    </source>
</evidence>
<feature type="region of interest" description="Disordered" evidence="1">
    <location>
        <begin position="405"/>
        <end position="435"/>
    </location>
</feature>
<feature type="domain" description="C2" evidence="3">
    <location>
        <begin position="235"/>
        <end position="351"/>
    </location>
</feature>
<keyword evidence="2" id="KW-0812">Transmembrane</keyword>
<accession>A0A8J6JU17</accession>
<dbReference type="Pfam" id="PF00168">
    <property type="entry name" value="C2"/>
    <property type="match status" value="1"/>
</dbReference>
<evidence type="ECO:0000259" key="3">
    <source>
        <dbReference type="PROSITE" id="PS50004"/>
    </source>
</evidence>
<reference evidence="4" key="1">
    <citation type="thesis" date="2020" institute="ProQuest LLC" country="789 East Eisenhower Parkway, Ann Arbor, MI, USA">
        <title>Comparative Genomics and Chromosome Evolution.</title>
        <authorList>
            <person name="Mudd A.B."/>
        </authorList>
    </citation>
    <scope>NUCLEOTIDE SEQUENCE</scope>
    <source>
        <strain evidence="4">HN-11 Male</strain>
        <tissue evidence="4">Kidney and liver</tissue>
    </source>
</reference>
<feature type="compositionally biased region" description="Basic residues" evidence="1">
    <location>
        <begin position="663"/>
        <end position="676"/>
    </location>
</feature>
<organism evidence="4 5">
    <name type="scientific">Eleutherodactylus coqui</name>
    <name type="common">Puerto Rican coqui</name>
    <dbReference type="NCBI Taxonomy" id="57060"/>
    <lineage>
        <taxon>Eukaryota</taxon>
        <taxon>Metazoa</taxon>
        <taxon>Chordata</taxon>
        <taxon>Craniata</taxon>
        <taxon>Vertebrata</taxon>
        <taxon>Euteleostomi</taxon>
        <taxon>Amphibia</taxon>
        <taxon>Batrachia</taxon>
        <taxon>Anura</taxon>
        <taxon>Neobatrachia</taxon>
        <taxon>Hyloidea</taxon>
        <taxon>Eleutherodactylidae</taxon>
        <taxon>Eleutherodactylinae</taxon>
        <taxon>Eleutherodactylus</taxon>
        <taxon>Eleutherodactylus</taxon>
    </lineage>
</organism>
<keyword evidence="2" id="KW-1133">Transmembrane helix</keyword>
<dbReference type="PROSITE" id="PS50004">
    <property type="entry name" value="C2"/>
    <property type="match status" value="1"/>
</dbReference>
<evidence type="ECO:0000256" key="1">
    <source>
        <dbReference type="SAM" id="MobiDB-lite"/>
    </source>
</evidence>
<dbReference type="PANTHER" id="PTHR21119:SF7">
    <property type="entry name" value="C2 DOMAIN-CONTAINING PROTEIN 2"/>
    <property type="match status" value="1"/>
</dbReference>
<sequence length="682" mass="74913">MSWFGEAQWLCLVTLFFASLLTIAVYLVQYILNGWWKHKGKLPYSGEQSDADSLLSWILSLNSWKSQWLKAWIAALNEEAGKRGGSLRLAFEDDNGPRPLELSVKQVESVVKSYNDKVVCCSVVGDCLQFAVRVTRTLPANSGCQVYSVRITPLHINLELRVKEGDGKDVQVMWSMGSFCDLDLQVQPKTKLETPGASAIRETLEDILKNLMGCVRPQVDLSGKPTDVMEYQNIPGIHSPVICPPKPPRAHELKLQVRNIKAALTGDVDTSGMLVCAAQLNDPLQRFTTAAVQPSLNPSWEEEFVFELNAKSRELQLQISESGPPAGSPPLACSTVPLDLFRKNPSGRQNYSLNPNSPLSGSVSAQFLFVEPNEVKLWSVPVTAKKVEKDRTVMPCGTVVTTVTSVTSKPRLEGKSPPASSSEKTSDSPSSTPPKIKVIERDFSVQAIPSQPSVVSKALSSSDTELLMLNGSDPVAEVAIRQLRESSKQSLKSPRKKSTLIISGISKTVLTQDDEAALMFNYAASMDSTIANDSSFISHDVTTKDTSDKGLPLASTTTLPGMSSEDELHDAWEQGSQSGEWNGNGIDEPDSELVSVSNMSISETGSIRKSKGGLLHKGAKLFFRRRHQQKDPSMSQSHNDLVYLERQGTSEHRRKGATLSRLLNKKLLPKNKHKNKPRMENE</sequence>
<feature type="compositionally biased region" description="Low complexity" evidence="1">
    <location>
        <begin position="415"/>
        <end position="435"/>
    </location>
</feature>